<feature type="compositionally biased region" description="Basic and acidic residues" evidence="1">
    <location>
        <begin position="75"/>
        <end position="84"/>
    </location>
</feature>
<sequence>MPDPTVPFENAIPQWLKDAADRLFDVHFRFESDMYGIANSFAFNAYPTEPPSSFTVAPQGLIRVPPAGHSNVGSDKARDADTSREDSFNFDLSNLNISDIPTSAQKSHETNDPVSWPDYDMFAQDIPAQPFSNSSNVSLHSSLPSDVSVHPFDGQPVVSRTVPGHEKDLTSAMELKKSSGTLLEAQLQLRSYMEKAASREFNEKIQPFRQRRPTLLGVLLTNESLEVYRLESHTQNAKIILPPDVYASGAGDGGRVLWNILRENAEAWL</sequence>
<gene>
    <name evidence="2" type="ORF">D9757_003595</name>
</gene>
<name>A0A8H5HUZ7_9AGAR</name>
<dbReference type="AlphaFoldDB" id="A0A8H5HUZ7"/>
<dbReference type="EMBL" id="JAACJN010000019">
    <property type="protein sequence ID" value="KAF5389908.1"/>
    <property type="molecule type" value="Genomic_DNA"/>
</dbReference>
<evidence type="ECO:0000256" key="1">
    <source>
        <dbReference type="SAM" id="MobiDB-lite"/>
    </source>
</evidence>
<reference evidence="2 3" key="1">
    <citation type="journal article" date="2020" name="ISME J.">
        <title>Uncovering the hidden diversity of litter-decomposition mechanisms in mushroom-forming fungi.</title>
        <authorList>
            <person name="Floudas D."/>
            <person name="Bentzer J."/>
            <person name="Ahren D."/>
            <person name="Johansson T."/>
            <person name="Persson P."/>
            <person name="Tunlid A."/>
        </authorList>
    </citation>
    <scope>NUCLEOTIDE SEQUENCE [LARGE SCALE GENOMIC DNA]</scope>
    <source>
        <strain evidence="2 3">CBS 406.79</strain>
    </source>
</reference>
<proteinExistence type="predicted"/>
<organism evidence="2 3">
    <name type="scientific">Collybiopsis confluens</name>
    <dbReference type="NCBI Taxonomy" id="2823264"/>
    <lineage>
        <taxon>Eukaryota</taxon>
        <taxon>Fungi</taxon>
        <taxon>Dikarya</taxon>
        <taxon>Basidiomycota</taxon>
        <taxon>Agaricomycotina</taxon>
        <taxon>Agaricomycetes</taxon>
        <taxon>Agaricomycetidae</taxon>
        <taxon>Agaricales</taxon>
        <taxon>Marasmiineae</taxon>
        <taxon>Omphalotaceae</taxon>
        <taxon>Collybiopsis</taxon>
    </lineage>
</organism>
<dbReference type="Proteomes" id="UP000518752">
    <property type="component" value="Unassembled WGS sequence"/>
</dbReference>
<keyword evidence="3" id="KW-1185">Reference proteome</keyword>
<accession>A0A8H5HUZ7</accession>
<evidence type="ECO:0000313" key="2">
    <source>
        <dbReference type="EMBL" id="KAF5389908.1"/>
    </source>
</evidence>
<feature type="region of interest" description="Disordered" evidence="1">
    <location>
        <begin position="64"/>
        <end position="84"/>
    </location>
</feature>
<evidence type="ECO:0000313" key="3">
    <source>
        <dbReference type="Proteomes" id="UP000518752"/>
    </source>
</evidence>
<protein>
    <submittedName>
        <fullName evidence="2">Uncharacterized protein</fullName>
    </submittedName>
</protein>
<comment type="caution">
    <text evidence="2">The sequence shown here is derived from an EMBL/GenBank/DDBJ whole genome shotgun (WGS) entry which is preliminary data.</text>
</comment>